<comment type="caution">
    <text evidence="3">The sequence shown here is derived from an EMBL/GenBank/DDBJ whole genome shotgun (WGS) entry which is preliminary data.</text>
</comment>
<evidence type="ECO:0000313" key="3">
    <source>
        <dbReference type="EMBL" id="KAH7062603.1"/>
    </source>
</evidence>
<evidence type="ECO:0000256" key="2">
    <source>
        <dbReference type="SAM" id="Phobius"/>
    </source>
</evidence>
<keyword evidence="2" id="KW-1133">Transmembrane helix</keyword>
<feature type="region of interest" description="Disordered" evidence="1">
    <location>
        <begin position="398"/>
        <end position="419"/>
    </location>
</feature>
<feature type="transmembrane region" description="Helical" evidence="2">
    <location>
        <begin position="60"/>
        <end position="80"/>
    </location>
</feature>
<protein>
    <submittedName>
        <fullName evidence="3">Uncharacterized protein</fullName>
    </submittedName>
</protein>
<reference evidence="3 4" key="1">
    <citation type="journal article" date="2021" name="Nat. Commun.">
        <title>Genetic determinants of endophytism in the Arabidopsis root mycobiome.</title>
        <authorList>
            <person name="Mesny F."/>
            <person name="Miyauchi S."/>
            <person name="Thiergart T."/>
            <person name="Pickel B."/>
            <person name="Atanasova L."/>
            <person name="Karlsson M."/>
            <person name="Huettel B."/>
            <person name="Barry K.W."/>
            <person name="Haridas S."/>
            <person name="Chen C."/>
            <person name="Bauer D."/>
            <person name="Andreopoulos W."/>
            <person name="Pangilinan J."/>
            <person name="LaButti K."/>
            <person name="Riley R."/>
            <person name="Lipzen A."/>
            <person name="Clum A."/>
            <person name="Drula E."/>
            <person name="Henrissat B."/>
            <person name="Kohler A."/>
            <person name="Grigoriev I.V."/>
            <person name="Martin F.M."/>
            <person name="Hacquard S."/>
        </authorList>
    </citation>
    <scope>NUCLEOTIDE SEQUENCE [LARGE SCALE GENOMIC DNA]</scope>
    <source>
        <strain evidence="3 4">MPI-SDFR-AT-0080</strain>
    </source>
</reference>
<evidence type="ECO:0000313" key="4">
    <source>
        <dbReference type="Proteomes" id="UP000774617"/>
    </source>
</evidence>
<organism evidence="3 4">
    <name type="scientific">Macrophomina phaseolina</name>
    <dbReference type="NCBI Taxonomy" id="35725"/>
    <lineage>
        <taxon>Eukaryota</taxon>
        <taxon>Fungi</taxon>
        <taxon>Dikarya</taxon>
        <taxon>Ascomycota</taxon>
        <taxon>Pezizomycotina</taxon>
        <taxon>Dothideomycetes</taxon>
        <taxon>Dothideomycetes incertae sedis</taxon>
        <taxon>Botryosphaeriales</taxon>
        <taxon>Botryosphaeriaceae</taxon>
        <taxon>Macrophomina</taxon>
    </lineage>
</organism>
<feature type="transmembrane region" description="Helical" evidence="2">
    <location>
        <begin position="86"/>
        <end position="109"/>
    </location>
</feature>
<keyword evidence="4" id="KW-1185">Reference proteome</keyword>
<keyword evidence="2" id="KW-0812">Transmembrane</keyword>
<feature type="transmembrane region" description="Helical" evidence="2">
    <location>
        <begin position="203"/>
        <end position="220"/>
    </location>
</feature>
<name>A0ABQ8GU46_9PEZI</name>
<dbReference type="EMBL" id="JAGTJR010000003">
    <property type="protein sequence ID" value="KAH7062603.1"/>
    <property type="molecule type" value="Genomic_DNA"/>
</dbReference>
<feature type="region of interest" description="Disordered" evidence="1">
    <location>
        <begin position="239"/>
        <end position="270"/>
    </location>
</feature>
<feature type="transmembrane region" description="Helical" evidence="2">
    <location>
        <begin position="276"/>
        <end position="302"/>
    </location>
</feature>
<gene>
    <name evidence="3" type="ORF">B0J12DRAFT_763945</name>
</gene>
<accession>A0ABQ8GU46</accession>
<feature type="compositionally biased region" description="Polar residues" evidence="1">
    <location>
        <begin position="256"/>
        <end position="270"/>
    </location>
</feature>
<keyword evidence="2" id="KW-0472">Membrane</keyword>
<sequence length="419" mass="47091">MLRPNLPQGLEKRNNSCPGFKGNPDFYGLGVRIGVYLQWFSSLSAYYIEEEEIEDMKTANFVLGFSLLLAVTVAAVDRAINLVEVYMMMLMCFGFIIVIPGLLNVVDFYNRTKSIFKRPKLQPGEPEHSVPRFYPPGARTLNNIAGFARWLYSLNWNAWYFNALSIWIWWSYATPAMITPTPSCHSSFYLFGLRTVNKHSVQFFRIMSVIHMILIAFSAAGPKLEALFLNIVSEHGRQNAMDSQDGNEDHEKLESSENSTPGMSQDPGQNPTKNSIFAAIQFSACLEAFSVLISLASLVAFIEATISAANINGVYEIRSTGQLLPFVIGIYSFHNILRKCVGKKIPTGKIKLGPINVQLKPEDTGLCKTCRQPKKPNEGDWQHNKCQEVDDRAKELAEIEEGRGEKHGKQAHITEREIP</sequence>
<proteinExistence type="predicted"/>
<dbReference type="Proteomes" id="UP000774617">
    <property type="component" value="Unassembled WGS sequence"/>
</dbReference>
<feature type="transmembrane region" description="Helical" evidence="2">
    <location>
        <begin position="26"/>
        <end position="48"/>
    </location>
</feature>
<evidence type="ECO:0000256" key="1">
    <source>
        <dbReference type="SAM" id="MobiDB-lite"/>
    </source>
</evidence>